<dbReference type="InterPro" id="IPR004160">
    <property type="entry name" value="Transl_elong_EFTu/EF1A_C"/>
</dbReference>
<keyword evidence="3" id="KW-0251">Elongation factor</keyword>
<dbReference type="GO" id="GO:0005525">
    <property type="term" value="F:GTP binding"/>
    <property type="evidence" value="ECO:0007669"/>
    <property type="project" value="UniProtKB-KW"/>
</dbReference>
<sequence length="656" mass="71494">MTTIRSFQSEIEEIHDRHVAQQREHAKELQAKQQELKASKGSLGAKDKKIQLTDPLAASGLKAVKNKVEIVAGGPSQVKPIDIHEGGNKEEPDIEADLKTLLLLPTSDLTTSSIKAHLAPRLLRAHGELIVPFGKHQDLNKLYHENKALSDEEAGYVGDELEGGEKDLERISSRLIEVVKDMEVEAVVLDKSLTPFPHCTMLIRTNPSSIEQITELRMAVIGNVDAGKSTMLGVLTRGGLDDGRGKARVNLFRHKHEIESGRTSSVGMEILGFTSTGQAVIPSSHTSVAQIAAEESGFIPSTGTSARREKLSWDEICKRSAKVVSFIDLAGHERYLKTTIFGMTGCSPDYAILMVGGNAGLIGMSKEHLAVTLALNVPVIVCITKIDMTPPQVLETTKKQLTKILKSPGCRRTPVFVESERDVIALSQNFVKERFCPVFCISNVTGAGLPHLRSFLNLLPSSSSQGHYEVDAPLEYSISDVFSVPFVGTVVSGVIHSGVVKTGDTVLLGPDSVGQYVTTAVKSIQRKRASVESAEAGQSVSFALKRVRRAAVRKGMVILAKTEEAPKAVRRFEGQILVLYHNTTIQPRYQAVMHCGSIRQTARILSLDHPRGLLRTGDRANVTFELVSSPEYLKEGMKLLFREGKTKGLGVITKIL</sequence>
<dbReference type="PANTHER" id="PTHR43721">
    <property type="entry name" value="ELONGATION FACTOR TU-RELATED"/>
    <property type="match status" value="1"/>
</dbReference>
<evidence type="ECO:0000256" key="1">
    <source>
        <dbReference type="ARBA" id="ARBA00007249"/>
    </source>
</evidence>
<dbReference type="SUPFAM" id="SSF52540">
    <property type="entry name" value="P-loop containing nucleoside triphosphate hydrolases"/>
    <property type="match status" value="1"/>
</dbReference>
<dbReference type="FunFam" id="2.40.30.10:FF:000014">
    <property type="entry name" value="Probable GTP-binding protein 1"/>
    <property type="match status" value="1"/>
</dbReference>
<dbReference type="Gene3D" id="2.40.30.10">
    <property type="entry name" value="Translation factors"/>
    <property type="match status" value="2"/>
</dbReference>
<dbReference type="CDD" id="cd04165">
    <property type="entry name" value="GTPBP1_like"/>
    <property type="match status" value="1"/>
</dbReference>
<comment type="similarity">
    <text evidence="1">Belongs to the TRAFAC class translation factor GTPase superfamily. Classic translation factor GTPase family. EF-Tu/EF-1A subfamily.</text>
</comment>
<dbReference type="InterPro" id="IPR004161">
    <property type="entry name" value="EFTu-like_2"/>
</dbReference>
<dbReference type="PROSITE" id="PS51722">
    <property type="entry name" value="G_TR_2"/>
    <property type="match status" value="1"/>
</dbReference>
<name>A0A0F7SYT6_PHARH</name>
<dbReference type="EMBL" id="LN483332">
    <property type="protein sequence ID" value="CED85473.1"/>
    <property type="molecule type" value="Genomic_DNA"/>
</dbReference>
<keyword evidence="2" id="KW-0547">Nucleotide-binding</keyword>
<dbReference type="Pfam" id="PF03144">
    <property type="entry name" value="GTP_EFTU_D2"/>
    <property type="match status" value="1"/>
</dbReference>
<dbReference type="SUPFAM" id="SSF50465">
    <property type="entry name" value="EF-Tu/eEF-1alpha/eIF2-gamma C-terminal domain"/>
    <property type="match status" value="1"/>
</dbReference>
<evidence type="ECO:0000313" key="8">
    <source>
        <dbReference type="EMBL" id="CED85473.1"/>
    </source>
</evidence>
<accession>A0A0F7SYT6</accession>
<evidence type="ECO:0000256" key="5">
    <source>
        <dbReference type="ARBA" id="ARBA00023134"/>
    </source>
</evidence>
<evidence type="ECO:0000256" key="2">
    <source>
        <dbReference type="ARBA" id="ARBA00022741"/>
    </source>
</evidence>
<organism evidence="8">
    <name type="scientific">Phaffia rhodozyma</name>
    <name type="common">Yeast</name>
    <name type="synonym">Xanthophyllomyces dendrorhous</name>
    <dbReference type="NCBI Taxonomy" id="264483"/>
    <lineage>
        <taxon>Eukaryota</taxon>
        <taxon>Fungi</taxon>
        <taxon>Dikarya</taxon>
        <taxon>Basidiomycota</taxon>
        <taxon>Agaricomycotina</taxon>
        <taxon>Tremellomycetes</taxon>
        <taxon>Cystofilobasidiales</taxon>
        <taxon>Mrakiaceae</taxon>
        <taxon>Phaffia</taxon>
    </lineage>
</organism>
<dbReference type="InterPro" id="IPR009001">
    <property type="entry name" value="Transl_elong_EF1A/Init_IF2_C"/>
</dbReference>
<feature type="domain" description="Tr-type G" evidence="7">
    <location>
        <begin position="213"/>
        <end position="464"/>
    </location>
</feature>
<protein>
    <submittedName>
        <fullName evidence="8">GTP-binding protein GP-1</fullName>
    </submittedName>
</protein>
<dbReference type="PANTHER" id="PTHR43721:SF9">
    <property type="entry name" value="GTP-BINDING PROTEIN 1"/>
    <property type="match status" value="1"/>
</dbReference>
<evidence type="ECO:0000259" key="7">
    <source>
        <dbReference type="PROSITE" id="PS51722"/>
    </source>
</evidence>
<dbReference type="Pfam" id="PF03143">
    <property type="entry name" value="GTP_EFTU_D3"/>
    <property type="match status" value="1"/>
</dbReference>
<dbReference type="SUPFAM" id="SSF50447">
    <property type="entry name" value="Translation proteins"/>
    <property type="match status" value="1"/>
</dbReference>
<dbReference type="InterPro" id="IPR009000">
    <property type="entry name" value="Transl_B-barrel_sf"/>
</dbReference>
<dbReference type="GO" id="GO:0003746">
    <property type="term" value="F:translation elongation factor activity"/>
    <property type="evidence" value="ECO:0007669"/>
    <property type="project" value="UniProtKB-KW"/>
</dbReference>
<dbReference type="InterPro" id="IPR050055">
    <property type="entry name" value="EF-Tu_GTPase"/>
</dbReference>
<proteinExistence type="inferred from homology"/>
<dbReference type="Gene3D" id="3.40.50.300">
    <property type="entry name" value="P-loop containing nucleotide triphosphate hydrolases"/>
    <property type="match status" value="1"/>
</dbReference>
<dbReference type="AlphaFoldDB" id="A0A0F7SYT6"/>
<evidence type="ECO:0000256" key="3">
    <source>
        <dbReference type="ARBA" id="ARBA00022768"/>
    </source>
</evidence>
<evidence type="ECO:0000256" key="6">
    <source>
        <dbReference type="SAM" id="MobiDB-lite"/>
    </source>
</evidence>
<feature type="region of interest" description="Disordered" evidence="6">
    <location>
        <begin position="18"/>
        <end position="44"/>
    </location>
</feature>
<reference evidence="8" key="1">
    <citation type="submission" date="2014-08" db="EMBL/GenBank/DDBJ databases">
        <authorList>
            <person name="Sharma Rahul"/>
            <person name="Thines Marco"/>
        </authorList>
    </citation>
    <scope>NUCLEOTIDE SEQUENCE</scope>
</reference>
<dbReference type="GO" id="GO:0003924">
    <property type="term" value="F:GTPase activity"/>
    <property type="evidence" value="ECO:0007669"/>
    <property type="project" value="InterPro"/>
</dbReference>
<dbReference type="CDD" id="cd03694">
    <property type="entry name" value="GTPBP_II"/>
    <property type="match status" value="1"/>
</dbReference>
<keyword evidence="4" id="KW-0648">Protein biosynthesis</keyword>
<dbReference type="FunFam" id="3.40.50.300:FF:000091">
    <property type="entry name" value="Probable GTP-binding protein 1"/>
    <property type="match status" value="1"/>
</dbReference>
<dbReference type="InterPro" id="IPR035531">
    <property type="entry name" value="GTPBP1-like"/>
</dbReference>
<dbReference type="InterPro" id="IPR027417">
    <property type="entry name" value="P-loop_NTPase"/>
</dbReference>
<feature type="compositionally biased region" description="Basic and acidic residues" evidence="6">
    <location>
        <begin position="18"/>
        <end position="38"/>
    </location>
</feature>
<keyword evidence="5" id="KW-0342">GTP-binding</keyword>
<evidence type="ECO:0000256" key="4">
    <source>
        <dbReference type="ARBA" id="ARBA00022917"/>
    </source>
</evidence>
<dbReference type="CDD" id="cd03708">
    <property type="entry name" value="GTPBP_III"/>
    <property type="match status" value="1"/>
</dbReference>
<dbReference type="Pfam" id="PF00009">
    <property type="entry name" value="GTP_EFTU"/>
    <property type="match status" value="1"/>
</dbReference>
<dbReference type="InterPro" id="IPR000795">
    <property type="entry name" value="T_Tr_GTP-bd_dom"/>
</dbReference>